<organism evidence="7 8">
    <name type="scientific">Arcobacter defluvii</name>
    <dbReference type="NCBI Taxonomy" id="873191"/>
    <lineage>
        <taxon>Bacteria</taxon>
        <taxon>Pseudomonadati</taxon>
        <taxon>Campylobacterota</taxon>
        <taxon>Epsilonproteobacteria</taxon>
        <taxon>Campylobacterales</taxon>
        <taxon>Arcobacteraceae</taxon>
        <taxon>Arcobacter</taxon>
    </lineage>
</organism>
<evidence type="ECO:0000256" key="3">
    <source>
        <dbReference type="PROSITE-ProRule" id="PRU00289"/>
    </source>
</evidence>
<feature type="transmembrane region" description="Helical" evidence="5">
    <location>
        <begin position="45"/>
        <end position="64"/>
    </location>
</feature>
<dbReference type="Pfam" id="PF01580">
    <property type="entry name" value="FtsK_SpoIIIE"/>
    <property type="match status" value="1"/>
</dbReference>
<dbReference type="EMBL" id="CP053835">
    <property type="protein sequence ID" value="QKF77616.1"/>
    <property type="molecule type" value="Genomic_DNA"/>
</dbReference>
<feature type="coiled-coil region" evidence="4">
    <location>
        <begin position="241"/>
        <end position="268"/>
    </location>
</feature>
<dbReference type="Gene3D" id="3.40.50.300">
    <property type="entry name" value="P-loop containing nucleotide triphosphate hydrolases"/>
    <property type="match status" value="1"/>
</dbReference>
<keyword evidence="5" id="KW-0472">Membrane</keyword>
<dbReference type="SUPFAM" id="SSF52540">
    <property type="entry name" value="P-loop containing nucleoside triphosphate hydrolases"/>
    <property type="match status" value="1"/>
</dbReference>
<keyword evidence="1 3" id="KW-0547">Nucleotide-binding</keyword>
<dbReference type="InterPro" id="IPR050206">
    <property type="entry name" value="FtsK/SpoIIIE/SftA"/>
</dbReference>
<reference evidence="7 8" key="1">
    <citation type="submission" date="2020-05" db="EMBL/GenBank/DDBJ databases">
        <title>Complete genome sequencing of Campylobacter and Arcobacter type strains.</title>
        <authorList>
            <person name="Miller W.G."/>
            <person name="Yee E."/>
        </authorList>
    </citation>
    <scope>NUCLEOTIDE SEQUENCE [LARGE SCALE GENOMIC DNA]</scope>
    <source>
        <strain evidence="7 8">LMG 25694</strain>
    </source>
</reference>
<dbReference type="GO" id="GO:0005524">
    <property type="term" value="F:ATP binding"/>
    <property type="evidence" value="ECO:0007669"/>
    <property type="project" value="UniProtKB-UniRule"/>
</dbReference>
<proteinExistence type="predicted"/>
<dbReference type="PROSITE" id="PS50901">
    <property type="entry name" value="FTSK"/>
    <property type="match status" value="1"/>
</dbReference>
<dbReference type="GO" id="GO:0003677">
    <property type="term" value="F:DNA binding"/>
    <property type="evidence" value="ECO:0007669"/>
    <property type="project" value="InterPro"/>
</dbReference>
<dbReference type="PANTHER" id="PTHR22683:SF41">
    <property type="entry name" value="DNA TRANSLOCASE FTSK"/>
    <property type="match status" value="1"/>
</dbReference>
<dbReference type="RefSeq" id="WP_129010759.1">
    <property type="nucleotide sequence ID" value="NZ_CP053835.1"/>
</dbReference>
<dbReference type="Proteomes" id="UP000503313">
    <property type="component" value="Chromosome"/>
</dbReference>
<gene>
    <name evidence="7" type="ORF">ADFLV_1594</name>
</gene>
<evidence type="ECO:0000313" key="7">
    <source>
        <dbReference type="EMBL" id="QKF77616.1"/>
    </source>
</evidence>
<protein>
    <submittedName>
        <fullName evidence="7">FtsK/SpoIIIE family protein</fullName>
    </submittedName>
</protein>
<evidence type="ECO:0000256" key="1">
    <source>
        <dbReference type="ARBA" id="ARBA00022741"/>
    </source>
</evidence>
<keyword evidence="5" id="KW-1133">Transmembrane helix</keyword>
<keyword evidence="8" id="KW-1185">Reference proteome</keyword>
<feature type="domain" description="FtsK" evidence="6">
    <location>
        <begin position="179"/>
        <end position="357"/>
    </location>
</feature>
<dbReference type="AlphaFoldDB" id="A0AAE7E730"/>
<sequence>MLHLFKLFSQDIIKFWAVLIWGLFSIIYIIENGAVLNAELIEKYQYYFIIGASIILIERTIYFLKYHRFILLPYSLSLYNRVADEQKESKIFLDKFKKYDKKTNTYYFKNRLAIDKKMYLDSKDKIIHLLGYEDKNEVEFEIKAHNKKEIAIRLFKLPKKFNWHIELLKDKHLYLGHSKNGAYFLPLTDLTSSICCGESGAGKSNFLNMLIFSLVHNFNYIDKLDFIDLKGVELSRYKLNNTTFTDKLEQVDKLLEELKNEMNKRFSEMKEKGDLIYSGKYRICLIDEIGTISTHYDKKLKENIFNNLIEIGQKGRASKVLLLVFSQKIDSTNIPTNVLTNLQGSFLLRTSSQFNINNSIGLQEEIEEITRTRVADFPKGRLIYKDGLTSEKILLQTPYLSQEIQNSMIKYFRSWINK</sequence>
<evidence type="ECO:0000256" key="2">
    <source>
        <dbReference type="ARBA" id="ARBA00022840"/>
    </source>
</evidence>
<evidence type="ECO:0000256" key="4">
    <source>
        <dbReference type="SAM" id="Coils"/>
    </source>
</evidence>
<dbReference type="PANTHER" id="PTHR22683">
    <property type="entry name" value="SPORULATION PROTEIN RELATED"/>
    <property type="match status" value="1"/>
</dbReference>
<name>A0AAE7E730_9BACT</name>
<dbReference type="InterPro" id="IPR002543">
    <property type="entry name" value="FtsK_dom"/>
</dbReference>
<evidence type="ECO:0000259" key="6">
    <source>
        <dbReference type="PROSITE" id="PS50901"/>
    </source>
</evidence>
<feature type="binding site" evidence="3">
    <location>
        <begin position="197"/>
        <end position="204"/>
    </location>
    <ligand>
        <name>ATP</name>
        <dbReference type="ChEBI" id="CHEBI:30616"/>
    </ligand>
</feature>
<dbReference type="KEGG" id="adz:ADFLV_1594"/>
<dbReference type="InterPro" id="IPR027417">
    <property type="entry name" value="P-loop_NTPase"/>
</dbReference>
<keyword evidence="2 3" id="KW-0067">ATP-binding</keyword>
<feature type="transmembrane region" description="Helical" evidence="5">
    <location>
        <begin position="12"/>
        <end position="30"/>
    </location>
</feature>
<keyword evidence="4" id="KW-0175">Coiled coil</keyword>
<keyword evidence="5" id="KW-0812">Transmembrane</keyword>
<evidence type="ECO:0000313" key="8">
    <source>
        <dbReference type="Proteomes" id="UP000503313"/>
    </source>
</evidence>
<accession>A0AAE7E730</accession>
<evidence type="ECO:0000256" key="5">
    <source>
        <dbReference type="SAM" id="Phobius"/>
    </source>
</evidence>